<accession>A0A6L3YZE1</accession>
<keyword evidence="1" id="KW-0812">Transmembrane</keyword>
<reference evidence="2 3" key="1">
    <citation type="submission" date="2019-09" db="EMBL/GenBank/DDBJ databases">
        <title>Taxonomic organization of the family Brucellaceae based on a phylogenomic approach.</title>
        <authorList>
            <person name="Leclercq S."/>
            <person name="Cloeckaert A."/>
            <person name="Zygmunt M.S."/>
        </authorList>
    </citation>
    <scope>NUCLEOTIDE SEQUENCE [LARGE SCALE GENOMIC DNA]</scope>
    <source>
        <strain evidence="2 3">LMG 3313</strain>
    </source>
</reference>
<gene>
    <name evidence="2" type="ORF">F9L04_25785</name>
</gene>
<sequence length="240" mass="26665">MKQAQTHLYFGIRPSLIALISAGIIALLVFLHSVVMVCWYTKDCGIAMEPINRVGHMFDLNREMNVPTWFSVLQLFATACALALVALVQRLKSLPSIAWWGLSAIFFYMSLDEGTDMHGLWRADNYAIPGTAHPFFSWIIPAAFVVIVVGVIYVRWLFALPRRTASLFVLAGAVFVTGALVFEGIGAFLADETFFNASYLIVSTIEETLEMSGVLIMLFAVLEYLEGHGVRFALAPEPYD</sequence>
<dbReference type="EMBL" id="WBWS01000059">
    <property type="protein sequence ID" value="KAB2755667.1"/>
    <property type="molecule type" value="Genomic_DNA"/>
</dbReference>
<feature type="transmembrane region" description="Helical" evidence="1">
    <location>
        <begin position="66"/>
        <end position="87"/>
    </location>
</feature>
<protein>
    <submittedName>
        <fullName evidence="2">Uncharacterized protein</fullName>
    </submittedName>
</protein>
<dbReference type="Proteomes" id="UP000481876">
    <property type="component" value="Unassembled WGS sequence"/>
</dbReference>
<feature type="transmembrane region" description="Helical" evidence="1">
    <location>
        <begin position="135"/>
        <end position="158"/>
    </location>
</feature>
<comment type="caution">
    <text evidence="2">The sequence shown here is derived from an EMBL/GenBank/DDBJ whole genome shotgun (WGS) entry which is preliminary data.</text>
</comment>
<keyword evidence="1" id="KW-1133">Transmembrane helix</keyword>
<evidence type="ECO:0000256" key="1">
    <source>
        <dbReference type="SAM" id="Phobius"/>
    </source>
</evidence>
<proteinExistence type="predicted"/>
<dbReference type="AlphaFoldDB" id="A0A6L3YZE1"/>
<evidence type="ECO:0000313" key="3">
    <source>
        <dbReference type="Proteomes" id="UP000481876"/>
    </source>
</evidence>
<dbReference type="RefSeq" id="WP_151664546.1">
    <property type="nucleotide sequence ID" value="NZ_WBWS01000059.1"/>
</dbReference>
<keyword evidence="1" id="KW-0472">Membrane</keyword>
<feature type="transmembrane region" description="Helical" evidence="1">
    <location>
        <begin position="94"/>
        <end position="111"/>
    </location>
</feature>
<feature type="transmembrane region" description="Helical" evidence="1">
    <location>
        <begin position="165"/>
        <end position="189"/>
    </location>
</feature>
<evidence type="ECO:0000313" key="2">
    <source>
        <dbReference type="EMBL" id="KAB2755667.1"/>
    </source>
</evidence>
<feature type="transmembrane region" description="Helical" evidence="1">
    <location>
        <begin position="12"/>
        <end position="31"/>
    </location>
</feature>
<organism evidence="2 3">
    <name type="scientific">Brucella anthropi</name>
    <name type="common">Ochrobactrum anthropi</name>
    <dbReference type="NCBI Taxonomy" id="529"/>
    <lineage>
        <taxon>Bacteria</taxon>
        <taxon>Pseudomonadati</taxon>
        <taxon>Pseudomonadota</taxon>
        <taxon>Alphaproteobacteria</taxon>
        <taxon>Hyphomicrobiales</taxon>
        <taxon>Brucellaceae</taxon>
        <taxon>Brucella/Ochrobactrum group</taxon>
        <taxon>Brucella</taxon>
    </lineage>
</organism>
<name>A0A6L3YZE1_BRUAN</name>